<evidence type="ECO:0000256" key="9">
    <source>
        <dbReference type="ARBA" id="ARBA00023136"/>
    </source>
</evidence>
<dbReference type="PROSITE" id="PS51202">
    <property type="entry name" value="RCK_C"/>
    <property type="match status" value="1"/>
</dbReference>
<keyword evidence="2" id="KW-0813">Transport</keyword>
<keyword evidence="9 10" id="KW-0472">Membrane</keyword>
<comment type="subcellular location">
    <subcellularLocation>
        <location evidence="1">Cell membrane</location>
        <topology evidence="1">Multi-pass membrane protein</topology>
    </subcellularLocation>
</comment>
<evidence type="ECO:0000256" key="2">
    <source>
        <dbReference type="ARBA" id="ARBA00022448"/>
    </source>
</evidence>
<dbReference type="Gene3D" id="1.20.1530.20">
    <property type="match status" value="1"/>
</dbReference>
<dbReference type="NCBIfam" id="NF003716">
    <property type="entry name" value="PRK05326.1-3"/>
    <property type="match status" value="1"/>
</dbReference>
<evidence type="ECO:0000256" key="4">
    <source>
        <dbReference type="ARBA" id="ARBA00022475"/>
    </source>
</evidence>
<feature type="transmembrane region" description="Helical" evidence="10">
    <location>
        <begin position="222"/>
        <end position="253"/>
    </location>
</feature>
<evidence type="ECO:0000256" key="5">
    <source>
        <dbReference type="ARBA" id="ARBA00022538"/>
    </source>
</evidence>
<protein>
    <submittedName>
        <fullName evidence="12">Potassium/proton antiporter</fullName>
    </submittedName>
</protein>
<evidence type="ECO:0000313" key="13">
    <source>
        <dbReference type="Proteomes" id="UP000603602"/>
    </source>
</evidence>
<feature type="transmembrane region" description="Helical" evidence="10">
    <location>
        <begin position="273"/>
        <end position="290"/>
    </location>
</feature>
<proteinExistence type="predicted"/>
<evidence type="ECO:0000313" key="12">
    <source>
        <dbReference type="EMBL" id="MBD8501598.1"/>
    </source>
</evidence>
<keyword evidence="4" id="KW-1003">Cell membrane</keyword>
<feature type="domain" description="RCK C-terminal" evidence="11">
    <location>
        <begin position="403"/>
        <end position="487"/>
    </location>
</feature>
<dbReference type="InterPro" id="IPR038770">
    <property type="entry name" value="Na+/solute_symporter_sf"/>
</dbReference>
<evidence type="ECO:0000256" key="3">
    <source>
        <dbReference type="ARBA" id="ARBA00022449"/>
    </source>
</evidence>
<feature type="transmembrane region" description="Helical" evidence="10">
    <location>
        <begin position="302"/>
        <end position="322"/>
    </location>
</feature>
<dbReference type="PANTHER" id="PTHR32507:SF7">
    <property type="entry name" value="K(+)_H(+) ANTIPORTER NHAP2"/>
    <property type="match status" value="1"/>
</dbReference>
<dbReference type="InterPro" id="IPR036721">
    <property type="entry name" value="RCK_C_sf"/>
</dbReference>
<dbReference type="Pfam" id="PF03471">
    <property type="entry name" value="CorC_HlyC"/>
    <property type="match status" value="1"/>
</dbReference>
<keyword evidence="8" id="KW-0406">Ion transport</keyword>
<evidence type="ECO:0000256" key="1">
    <source>
        <dbReference type="ARBA" id="ARBA00004651"/>
    </source>
</evidence>
<keyword evidence="5" id="KW-0633">Potassium transport</keyword>
<dbReference type="SUPFAM" id="SSF116726">
    <property type="entry name" value="TrkA C-terminal domain-like"/>
    <property type="match status" value="1"/>
</dbReference>
<dbReference type="NCBIfam" id="NF003715">
    <property type="entry name" value="PRK05326.1-2"/>
    <property type="match status" value="1"/>
</dbReference>
<feature type="transmembrane region" description="Helical" evidence="10">
    <location>
        <begin position="51"/>
        <end position="73"/>
    </location>
</feature>
<feature type="transmembrane region" description="Helical" evidence="10">
    <location>
        <begin position="189"/>
        <end position="210"/>
    </location>
</feature>
<dbReference type="InterPro" id="IPR006153">
    <property type="entry name" value="Cation/H_exchanger_TM"/>
</dbReference>
<dbReference type="Pfam" id="PF00999">
    <property type="entry name" value="Na_H_Exchanger"/>
    <property type="match status" value="1"/>
</dbReference>
<keyword evidence="5" id="KW-0630">Potassium</keyword>
<reference evidence="13" key="1">
    <citation type="submission" date="2023-07" db="EMBL/GenBank/DDBJ databases">
        <title>Thauera sp. CAU 1555 isolated from sand of Yaerae Beach.</title>
        <authorList>
            <person name="Kim W."/>
        </authorList>
    </citation>
    <scope>NUCLEOTIDE SEQUENCE [LARGE SCALE GENOMIC DNA]</scope>
    <source>
        <strain evidence="13">CAU 1555</strain>
    </source>
</reference>
<feature type="transmembrane region" description="Helical" evidence="10">
    <location>
        <begin position="85"/>
        <end position="113"/>
    </location>
</feature>
<keyword evidence="3" id="KW-0050">Antiport</keyword>
<sequence>MTSINAFLLLGGVLLFVSVLASTLSARLGLPLLLLFLFVGMLAGEDGIGGIAFHDFSTAMLVGQLALAVILLDGGLRTRIETFRVALWPAAVLATWGVIGTALLLGLFATWLLDVHWSLALLLAAIVGSTDAAAVFSLLRNSGVRLNDRVKATLEIESGANDPMAILLVTVMVEVLLQPEAASGWRFAFLLVTQMGLGALAGVAGGWVLARLLARLRLAEGLYALLIVSGGLMIFSATNAINGSGFLAIYLAGLVVGNKRCHATEHVLRVMDGLAWLAQAGMFLILGLLVTPSHLLDNAGYALGMALFLMLVARPLAVWSGLLPFHFARNEVAYISWVGLRGAVPIVLAIYPVMMGVPNSILLFDVAFAVVLVSLLVQGATVPMAARLFRVVVPPRDEPVDRLEVWVGETAALDLLEYRVAAGSRAEGRHPDDLLDEEGSDAVRCVAVVRRGNLLRTTSGTRLAQGDSVWLAAPDELAERLAKAFAAGGAGNELTAHAGFFGEFVVDPHCPAGELAAAYGFELQEDEVELPLAVMFRRRLARPPVVGDKVSIGAFVLTVKEMDHAGHVTQMGLKCPSLPRLF</sequence>
<comment type="caution">
    <text evidence="12">The sequence shown here is derived from an EMBL/GenBank/DDBJ whole genome shotgun (WGS) entry which is preliminary data.</text>
</comment>
<evidence type="ECO:0000256" key="8">
    <source>
        <dbReference type="ARBA" id="ARBA00023065"/>
    </source>
</evidence>
<dbReference type="InterPro" id="IPR005170">
    <property type="entry name" value="Transptr-assoc_dom"/>
</dbReference>
<dbReference type="RefSeq" id="WP_187716441.1">
    <property type="nucleotide sequence ID" value="NZ_JACTAH010000001.1"/>
</dbReference>
<accession>A0ABR9B5F5</accession>
<evidence type="ECO:0000256" key="7">
    <source>
        <dbReference type="ARBA" id="ARBA00022989"/>
    </source>
</evidence>
<name>A0ABR9B5F5_9RHOO</name>
<feature type="transmembrane region" description="Helical" evidence="10">
    <location>
        <begin position="361"/>
        <end position="386"/>
    </location>
</feature>
<feature type="transmembrane region" description="Helical" evidence="10">
    <location>
        <begin position="119"/>
        <end position="139"/>
    </location>
</feature>
<dbReference type="PANTHER" id="PTHR32507">
    <property type="entry name" value="NA(+)/H(+) ANTIPORTER 1"/>
    <property type="match status" value="1"/>
</dbReference>
<keyword evidence="13" id="KW-1185">Reference proteome</keyword>
<evidence type="ECO:0000256" key="10">
    <source>
        <dbReference type="SAM" id="Phobius"/>
    </source>
</evidence>
<evidence type="ECO:0000256" key="6">
    <source>
        <dbReference type="ARBA" id="ARBA00022692"/>
    </source>
</evidence>
<keyword evidence="7 10" id="KW-1133">Transmembrane helix</keyword>
<dbReference type="InterPro" id="IPR006037">
    <property type="entry name" value="RCK_C"/>
</dbReference>
<evidence type="ECO:0000259" key="11">
    <source>
        <dbReference type="PROSITE" id="PS51202"/>
    </source>
</evidence>
<gene>
    <name evidence="12" type="ORF">IFO67_01745</name>
</gene>
<dbReference type="NCBIfam" id="NF003714">
    <property type="entry name" value="PRK05326.1-1"/>
    <property type="match status" value="1"/>
</dbReference>
<keyword evidence="6 10" id="KW-0812">Transmembrane</keyword>
<organism evidence="12 13">
    <name type="scientific">Thauera sedimentorum</name>
    <dbReference type="NCBI Taxonomy" id="2767595"/>
    <lineage>
        <taxon>Bacteria</taxon>
        <taxon>Pseudomonadati</taxon>
        <taxon>Pseudomonadota</taxon>
        <taxon>Betaproteobacteria</taxon>
        <taxon>Rhodocyclales</taxon>
        <taxon>Zoogloeaceae</taxon>
        <taxon>Thauera</taxon>
    </lineage>
</organism>
<dbReference type="SMART" id="SM01091">
    <property type="entry name" value="CorC_HlyC"/>
    <property type="match status" value="1"/>
</dbReference>
<dbReference type="Proteomes" id="UP000603602">
    <property type="component" value="Unassembled WGS sequence"/>
</dbReference>
<dbReference type="EMBL" id="JACYTO010000001">
    <property type="protein sequence ID" value="MBD8501598.1"/>
    <property type="molecule type" value="Genomic_DNA"/>
</dbReference>
<feature type="transmembrane region" description="Helical" evidence="10">
    <location>
        <begin position="334"/>
        <end position="354"/>
    </location>
</feature>